<evidence type="ECO:0000256" key="1">
    <source>
        <dbReference type="ARBA" id="ARBA00022801"/>
    </source>
</evidence>
<dbReference type="SUPFAM" id="SSF53590">
    <property type="entry name" value="Nucleoside hydrolase"/>
    <property type="match status" value="1"/>
</dbReference>
<dbReference type="Pfam" id="PF01156">
    <property type="entry name" value="IU_nuc_hydro"/>
    <property type="match status" value="1"/>
</dbReference>
<organism evidence="4 5">
    <name type="scientific">Alloyangia pacifica</name>
    <dbReference type="NCBI Taxonomy" id="311180"/>
    <lineage>
        <taxon>Bacteria</taxon>
        <taxon>Pseudomonadati</taxon>
        <taxon>Pseudomonadota</taxon>
        <taxon>Alphaproteobacteria</taxon>
        <taxon>Rhodobacterales</taxon>
        <taxon>Roseobacteraceae</taxon>
        <taxon>Alloyangia</taxon>
    </lineage>
</organism>
<name>A0A1I6UYC8_9RHOB</name>
<protein>
    <submittedName>
        <fullName evidence="4">Purine nucleosidase</fullName>
    </submittedName>
</protein>
<dbReference type="Gene3D" id="3.90.245.10">
    <property type="entry name" value="Ribonucleoside hydrolase-like"/>
    <property type="match status" value="1"/>
</dbReference>
<dbReference type="GO" id="GO:0006152">
    <property type="term" value="P:purine nucleoside catabolic process"/>
    <property type="evidence" value="ECO:0007669"/>
    <property type="project" value="TreeGrafter"/>
</dbReference>
<dbReference type="GO" id="GO:0008477">
    <property type="term" value="F:purine nucleosidase activity"/>
    <property type="evidence" value="ECO:0007669"/>
    <property type="project" value="TreeGrafter"/>
</dbReference>
<dbReference type="STRING" id="311180.SAMN04488050_109118"/>
<evidence type="ECO:0000256" key="2">
    <source>
        <dbReference type="ARBA" id="ARBA00023295"/>
    </source>
</evidence>
<keyword evidence="1" id="KW-0378">Hydrolase</keyword>
<dbReference type="InterPro" id="IPR036452">
    <property type="entry name" value="Ribo_hydro-like"/>
</dbReference>
<dbReference type="Proteomes" id="UP000199392">
    <property type="component" value="Unassembled WGS sequence"/>
</dbReference>
<dbReference type="RefSeq" id="WP_092429369.1">
    <property type="nucleotide sequence ID" value="NZ_FNCL01000014.1"/>
</dbReference>
<evidence type="ECO:0000313" key="5">
    <source>
        <dbReference type="Proteomes" id="UP000199392"/>
    </source>
</evidence>
<dbReference type="PANTHER" id="PTHR12304">
    <property type="entry name" value="INOSINE-URIDINE PREFERRING NUCLEOSIDE HYDROLASE"/>
    <property type="match status" value="1"/>
</dbReference>
<dbReference type="CDD" id="cd02649">
    <property type="entry name" value="nuc_hydro_CeIAG"/>
    <property type="match status" value="1"/>
</dbReference>
<proteinExistence type="predicted"/>
<dbReference type="OrthoDB" id="9797882at2"/>
<dbReference type="EMBL" id="FOZW01000009">
    <property type="protein sequence ID" value="SFT06436.1"/>
    <property type="molecule type" value="Genomic_DNA"/>
</dbReference>
<dbReference type="AlphaFoldDB" id="A0A1I6UYC8"/>
<sequence length="313" mass="34062">MRLIIDTDTAGDDTFSMLLAMKTPGVTLEAVTICNGNVDFDQQAENALATIEAAGKSGEVPVYLGARRPLLADWEPAQMHGADGMSGANLPRARQRPEEMHAVDALIERIMAAPGEIEMIAQAPLTNLALAVSREPRIAKALKHLWIMGGTDNSVGNVTPCAEFNFYIDPEAAEIVFRAGFNITLSTWTLTLGSSVFDAEQLAQIDGHETPLTEFYRKVSDTPRKVAEQRYGKVICTHPDTLTCACAIDPSIITASRNAVVRIETTGTITRGHSAIHPAKLGSRWPEYHENARIIESADNGAFFRMLERALTT</sequence>
<feature type="domain" description="Inosine/uridine-preferring nucleoside hydrolase" evidence="3">
    <location>
        <begin position="3"/>
        <end position="304"/>
    </location>
</feature>
<dbReference type="GO" id="GO:0005829">
    <property type="term" value="C:cytosol"/>
    <property type="evidence" value="ECO:0007669"/>
    <property type="project" value="TreeGrafter"/>
</dbReference>
<evidence type="ECO:0000313" key="4">
    <source>
        <dbReference type="EMBL" id="SFT06436.1"/>
    </source>
</evidence>
<evidence type="ECO:0000259" key="3">
    <source>
        <dbReference type="Pfam" id="PF01156"/>
    </source>
</evidence>
<gene>
    <name evidence="4" type="ORF">SAMN04488050_109118</name>
</gene>
<dbReference type="InterPro" id="IPR023186">
    <property type="entry name" value="IUNH"/>
</dbReference>
<accession>A0A1I6UYC8</accession>
<keyword evidence="2" id="KW-0326">Glycosidase</keyword>
<dbReference type="PANTHER" id="PTHR12304:SF4">
    <property type="entry name" value="URIDINE NUCLEOSIDASE"/>
    <property type="match status" value="1"/>
</dbReference>
<dbReference type="InterPro" id="IPR001910">
    <property type="entry name" value="Inosine/uridine_hydrolase_dom"/>
</dbReference>
<reference evidence="5" key="1">
    <citation type="submission" date="2016-10" db="EMBL/GenBank/DDBJ databases">
        <authorList>
            <person name="Varghese N."/>
            <person name="Submissions S."/>
        </authorList>
    </citation>
    <scope>NUCLEOTIDE SEQUENCE [LARGE SCALE GENOMIC DNA]</scope>
    <source>
        <strain evidence="5">DSM 26894</strain>
    </source>
</reference>
<keyword evidence="5" id="KW-1185">Reference proteome</keyword>